<dbReference type="Proteomes" id="UP000324222">
    <property type="component" value="Unassembled WGS sequence"/>
</dbReference>
<reference evidence="1 2" key="1">
    <citation type="submission" date="2019-05" db="EMBL/GenBank/DDBJ databases">
        <title>Another draft genome of Portunus trituberculatus and its Hox gene families provides insights of decapod evolution.</title>
        <authorList>
            <person name="Jeong J.-H."/>
            <person name="Song I."/>
            <person name="Kim S."/>
            <person name="Choi T."/>
            <person name="Kim D."/>
            <person name="Ryu S."/>
            <person name="Kim W."/>
        </authorList>
    </citation>
    <scope>NUCLEOTIDE SEQUENCE [LARGE SCALE GENOMIC DNA]</scope>
    <source>
        <tissue evidence="1">Muscle</tissue>
    </source>
</reference>
<sequence length="89" mass="9725">MSIDGAVHTPLCSVYTFTCPSSPPDPRSLAAAVRVLISINFLAPRCRCSCLSGSGGACPFFMCVRFHRVRIKCPYQVSACAVFERPYPH</sequence>
<comment type="caution">
    <text evidence="1">The sequence shown here is derived from an EMBL/GenBank/DDBJ whole genome shotgun (WGS) entry which is preliminary data.</text>
</comment>
<accession>A0A5B7EF74</accession>
<evidence type="ECO:0000313" key="2">
    <source>
        <dbReference type="Proteomes" id="UP000324222"/>
    </source>
</evidence>
<gene>
    <name evidence="1" type="ORF">E2C01_025230</name>
</gene>
<proteinExistence type="predicted"/>
<dbReference type="EMBL" id="VSRR010002530">
    <property type="protein sequence ID" value="MPC31929.1"/>
    <property type="molecule type" value="Genomic_DNA"/>
</dbReference>
<evidence type="ECO:0000313" key="1">
    <source>
        <dbReference type="EMBL" id="MPC31929.1"/>
    </source>
</evidence>
<name>A0A5B7EF74_PORTR</name>
<dbReference type="AlphaFoldDB" id="A0A5B7EF74"/>
<organism evidence="1 2">
    <name type="scientific">Portunus trituberculatus</name>
    <name type="common">Swimming crab</name>
    <name type="synonym">Neptunus trituberculatus</name>
    <dbReference type="NCBI Taxonomy" id="210409"/>
    <lineage>
        <taxon>Eukaryota</taxon>
        <taxon>Metazoa</taxon>
        <taxon>Ecdysozoa</taxon>
        <taxon>Arthropoda</taxon>
        <taxon>Crustacea</taxon>
        <taxon>Multicrustacea</taxon>
        <taxon>Malacostraca</taxon>
        <taxon>Eumalacostraca</taxon>
        <taxon>Eucarida</taxon>
        <taxon>Decapoda</taxon>
        <taxon>Pleocyemata</taxon>
        <taxon>Brachyura</taxon>
        <taxon>Eubrachyura</taxon>
        <taxon>Portunoidea</taxon>
        <taxon>Portunidae</taxon>
        <taxon>Portuninae</taxon>
        <taxon>Portunus</taxon>
    </lineage>
</organism>
<protein>
    <submittedName>
        <fullName evidence="1">Uncharacterized protein</fullName>
    </submittedName>
</protein>
<keyword evidence="2" id="KW-1185">Reference proteome</keyword>